<feature type="transmembrane region" description="Helical" evidence="1">
    <location>
        <begin position="127"/>
        <end position="148"/>
    </location>
</feature>
<feature type="transmembrane region" description="Helical" evidence="1">
    <location>
        <begin position="92"/>
        <end position="115"/>
    </location>
</feature>
<feature type="transmembrane region" description="Helical" evidence="1">
    <location>
        <begin position="46"/>
        <end position="72"/>
    </location>
</feature>
<evidence type="ECO:0000256" key="1">
    <source>
        <dbReference type="SAM" id="Phobius"/>
    </source>
</evidence>
<keyword evidence="1" id="KW-0812">Transmembrane</keyword>
<feature type="transmembrane region" description="Helical" evidence="1">
    <location>
        <begin position="155"/>
        <end position="173"/>
    </location>
</feature>
<dbReference type="Proteomes" id="UP000460549">
    <property type="component" value="Unassembled WGS sequence"/>
</dbReference>
<protein>
    <submittedName>
        <fullName evidence="2">Uncharacterized protein</fullName>
    </submittedName>
</protein>
<keyword evidence="1" id="KW-1133">Transmembrane helix</keyword>
<dbReference type="RefSeq" id="WP_154424934.1">
    <property type="nucleotide sequence ID" value="NZ_VUNN01000005.1"/>
</dbReference>
<name>A0A7X2PBS0_9SPIO</name>
<keyword evidence="1" id="KW-0472">Membrane</keyword>
<sequence length="224" mass="24738">MSKKIDLIFKDLTFGALIAILCANCAMILCTSGINFLAKQSINDLLIVLTMIPSVCVGVIAIYYLVCGCLSLQYIRLFMSFGGCRIKASMRYALRVICSIIISMLIILLTNFIYSLFYPATITSSDLLIISLSSSLFCFAVGCFFSSITTLFKPFISFIVISLICICYFIFVANLDSIISTTVNKGIINFAEPLFAVVSSVIFYFASTIILRLKRSDMKTTSIS</sequence>
<comment type="caution">
    <text evidence="2">The sequence shown here is derived from an EMBL/GenBank/DDBJ whole genome shotgun (WGS) entry which is preliminary data.</text>
</comment>
<evidence type="ECO:0000313" key="2">
    <source>
        <dbReference type="EMBL" id="MSU05979.1"/>
    </source>
</evidence>
<dbReference type="EMBL" id="VUNN01000005">
    <property type="protein sequence ID" value="MSU05979.1"/>
    <property type="molecule type" value="Genomic_DNA"/>
</dbReference>
<evidence type="ECO:0000313" key="3">
    <source>
        <dbReference type="Proteomes" id="UP000460549"/>
    </source>
</evidence>
<organism evidence="2 3">
    <name type="scientific">Bullifex porci</name>
    <dbReference type="NCBI Taxonomy" id="2606638"/>
    <lineage>
        <taxon>Bacteria</taxon>
        <taxon>Pseudomonadati</taxon>
        <taxon>Spirochaetota</taxon>
        <taxon>Spirochaetia</taxon>
        <taxon>Spirochaetales</taxon>
        <taxon>Spirochaetaceae</taxon>
        <taxon>Bullifex</taxon>
    </lineage>
</organism>
<feature type="transmembrane region" description="Helical" evidence="1">
    <location>
        <begin position="12"/>
        <end position="34"/>
    </location>
</feature>
<dbReference type="AlphaFoldDB" id="A0A7X2PBS0"/>
<keyword evidence="3" id="KW-1185">Reference proteome</keyword>
<proteinExistence type="predicted"/>
<feature type="transmembrane region" description="Helical" evidence="1">
    <location>
        <begin position="193"/>
        <end position="213"/>
    </location>
</feature>
<reference evidence="2 3" key="1">
    <citation type="submission" date="2019-08" db="EMBL/GenBank/DDBJ databases">
        <title>In-depth cultivation of the pig gut microbiome towards novel bacterial diversity and tailored functional studies.</title>
        <authorList>
            <person name="Wylensek D."/>
            <person name="Hitch T.C.A."/>
            <person name="Clavel T."/>
        </authorList>
    </citation>
    <scope>NUCLEOTIDE SEQUENCE [LARGE SCALE GENOMIC DNA]</scope>
    <source>
        <strain evidence="2 3">NM-380-WT-3C1</strain>
    </source>
</reference>
<gene>
    <name evidence="2" type="ORF">FYJ80_04190</name>
</gene>
<accession>A0A7X2PBS0</accession>